<feature type="region of interest" description="Disordered" evidence="6">
    <location>
        <begin position="145"/>
        <end position="169"/>
    </location>
</feature>
<organism evidence="7">
    <name type="scientific">Camelus bactrianus</name>
    <name type="common">Bactrian camel</name>
    <dbReference type="NCBI Taxonomy" id="9837"/>
    <lineage>
        <taxon>Eukaryota</taxon>
        <taxon>Metazoa</taxon>
        <taxon>Chordata</taxon>
        <taxon>Craniata</taxon>
        <taxon>Vertebrata</taxon>
        <taxon>Euteleostomi</taxon>
        <taxon>Mammalia</taxon>
        <taxon>Eutheria</taxon>
        <taxon>Laurasiatheria</taxon>
        <taxon>Artiodactyla</taxon>
        <taxon>Tylopoda</taxon>
        <taxon>Camelidae</taxon>
        <taxon>Camelus</taxon>
    </lineage>
</organism>
<sequence>MSALVPDTPPDTPPAMKNATSPKQLPLEPESPPELVGPRPASQQEESPFSEVKIRGPTPPATGPRDARPPRRSSQPSPTAVPASDSPSTKQDVKKAGERHKLAMERRQERAKYLAAKKAVWLEKEEKAKALREKQLQERRRRLEEQRLKAEQRRAALEERQRQKLEKNKERYEAAIQRSVKKTWAEIRQQRWSWAGALHHSSPGRKTSGSRCSVSAVNLPKHVDSIINKRLSKSSATLWNSPSRNRSLQLSAWESSIVDRLMTPTLSFLARSRSAVTLPRNGRDQAVPVCPRSASASPLTPCSAPRSGHRCGPAGERGERRERRKASAGGSPAPARLRPEASPVQKKEKKDKERENEKEKSALARERSLKKRQSLPASLRPRVSAGNAELSPKSKARPSSPSTSWHRPASPCLSPGPGHALPPKPPSPRGTTASPKGRVRRKDEAKESPNVAGPEDKNQSKGKASDEKEPAAPASPAPSPVPSPTPAQPQKEQPTAEIPADTAVLTSPPAPAPPVTPSKPMAGTTDREEATRLLAEKRRQAREQREGEEQERRLQAERDKRMREEQLAREAEARAEREAEARRREEQEAREKAQAEQEEQERLQKQKEEAEARSREEAERQRLEREKHFQREEQERQERKKRLEEIMKRTRKSEAAETKQKQDRKEAKANSSSPVIDPAKAVEARPSGLQKEAVQKEELAPQEPQWSLPNKESPGSLVNGLQPLPAHQENGFSPKGPSGDKSLGRTPEALLPFAEAEAFLKKAVVQPPQVTEVL</sequence>
<dbReference type="Pfam" id="PF05672">
    <property type="entry name" value="MAP7"/>
    <property type="match status" value="1"/>
</dbReference>
<keyword evidence="3" id="KW-0963">Cytoplasm</keyword>
<evidence type="ECO:0000256" key="5">
    <source>
        <dbReference type="ARBA" id="ARBA00023212"/>
    </source>
</evidence>
<evidence type="ECO:0000256" key="3">
    <source>
        <dbReference type="ARBA" id="ARBA00022490"/>
    </source>
</evidence>
<evidence type="ECO:0000256" key="2">
    <source>
        <dbReference type="ARBA" id="ARBA00007525"/>
    </source>
</evidence>
<reference evidence="7" key="1">
    <citation type="submission" date="2025-08" db="UniProtKB">
        <authorList>
            <consortium name="RefSeq"/>
        </authorList>
    </citation>
    <scope>IDENTIFICATION</scope>
</reference>
<name>A0A9W3GD60_CAMBA</name>
<feature type="compositionally biased region" description="Low complexity" evidence="6">
    <location>
        <begin position="391"/>
        <end position="404"/>
    </location>
</feature>
<feature type="region of interest" description="Disordered" evidence="6">
    <location>
        <begin position="1"/>
        <end position="110"/>
    </location>
</feature>
<feature type="compositionally biased region" description="Basic and acidic residues" evidence="6">
    <location>
        <begin position="525"/>
        <end position="668"/>
    </location>
</feature>
<dbReference type="PANTHER" id="PTHR15073">
    <property type="entry name" value="MICROTUBULE-ASSOCIATED PROTEIN"/>
    <property type="match status" value="1"/>
</dbReference>
<keyword evidence="5" id="KW-0206">Cytoskeleton</keyword>
<dbReference type="GO" id="GO:0000226">
    <property type="term" value="P:microtubule cytoskeleton organization"/>
    <property type="evidence" value="ECO:0007669"/>
    <property type="project" value="InterPro"/>
</dbReference>
<dbReference type="InterPro" id="IPR051483">
    <property type="entry name" value="MAP7_domain-containing"/>
</dbReference>
<feature type="compositionally biased region" description="Basic and acidic residues" evidence="6">
    <location>
        <begin position="454"/>
        <end position="470"/>
    </location>
</feature>
<evidence type="ECO:0000256" key="6">
    <source>
        <dbReference type="SAM" id="MobiDB-lite"/>
    </source>
</evidence>
<dbReference type="RefSeq" id="XP_045376297.1">
    <property type="nucleotide sequence ID" value="XM_045520341.1"/>
</dbReference>
<comment type="similarity">
    <text evidence="2">Belongs to the MAP7 family.</text>
</comment>
<proteinExistence type="inferred from homology"/>
<dbReference type="GO" id="GO:0015630">
    <property type="term" value="C:microtubule cytoskeleton"/>
    <property type="evidence" value="ECO:0007669"/>
    <property type="project" value="InterPro"/>
</dbReference>
<feature type="compositionally biased region" description="Basic and acidic residues" evidence="6">
    <location>
        <begin position="91"/>
        <end position="110"/>
    </location>
</feature>
<dbReference type="InterPro" id="IPR008604">
    <property type="entry name" value="MAP7_fam"/>
</dbReference>
<gene>
    <name evidence="7" type="primary">MAP7D1</name>
</gene>
<comment type="subcellular location">
    <subcellularLocation>
        <location evidence="1">Cytoplasm</location>
        <location evidence="1">Cytoskeleton</location>
    </subcellularLocation>
</comment>
<feature type="compositionally biased region" description="Pro residues" evidence="6">
    <location>
        <begin position="473"/>
        <end position="487"/>
    </location>
</feature>
<dbReference type="PANTHER" id="PTHR15073:SF2">
    <property type="entry name" value="MAP7 DOMAIN-CONTAINING PROTEIN 1"/>
    <property type="match status" value="1"/>
</dbReference>
<dbReference type="CTD" id="55700"/>
<accession>A0A9W3GD60</accession>
<feature type="compositionally biased region" description="Basic and acidic residues" evidence="6">
    <location>
        <begin position="345"/>
        <end position="367"/>
    </location>
</feature>
<protein>
    <submittedName>
        <fullName evidence="7">MAP7 domain-containing protein 1 isoform X2</fullName>
    </submittedName>
</protein>
<feature type="region of interest" description="Disordered" evidence="6">
    <location>
        <begin position="278"/>
        <end position="746"/>
    </location>
</feature>
<dbReference type="AlphaFoldDB" id="A0A9W3GD60"/>
<evidence type="ECO:0000313" key="7">
    <source>
        <dbReference type="RefSeq" id="XP_045376297.1"/>
    </source>
</evidence>
<feature type="compositionally biased region" description="Pro residues" evidence="6">
    <location>
        <begin position="508"/>
        <end position="517"/>
    </location>
</feature>
<evidence type="ECO:0000256" key="4">
    <source>
        <dbReference type="ARBA" id="ARBA00023054"/>
    </source>
</evidence>
<keyword evidence="4" id="KW-0175">Coiled coil</keyword>
<evidence type="ECO:0000256" key="1">
    <source>
        <dbReference type="ARBA" id="ARBA00004245"/>
    </source>
</evidence>